<evidence type="ECO:0000313" key="3">
    <source>
        <dbReference type="EMBL" id="HIZ89001.1"/>
    </source>
</evidence>
<evidence type="ECO:0000256" key="1">
    <source>
        <dbReference type="SAM" id="Phobius"/>
    </source>
</evidence>
<proteinExistence type="predicted"/>
<evidence type="ECO:0000259" key="2">
    <source>
        <dbReference type="SMART" id="SM01117"/>
    </source>
</evidence>
<accession>A0A9D2KBD5</accession>
<feature type="transmembrane region" description="Helical" evidence="1">
    <location>
        <begin position="144"/>
        <end position="175"/>
    </location>
</feature>
<dbReference type="AlphaFoldDB" id="A0A9D2KBD5"/>
<dbReference type="EMBL" id="DXAQ01000053">
    <property type="protein sequence ID" value="HIZ89001.1"/>
    <property type="molecule type" value="Genomic_DNA"/>
</dbReference>
<keyword evidence="1" id="KW-1133">Transmembrane helix</keyword>
<feature type="transmembrane region" description="Helical" evidence="1">
    <location>
        <begin position="116"/>
        <end position="138"/>
    </location>
</feature>
<sequence length="262" mass="28848">MTKEQLKEYNGKDGKPAYIGYKGKVYDISKSDFWPNGEHMGRFQAGEDLTDSIDMSPHGEKNIFRYEAVDVLEDSVVSDNNTDTIVPNSENMLSDMDKKMIEKRQWYKKNHPHPKLVHFPIGMFGFAFFVQLLAVILGGAAGSFLAATGLVATVFGIIFIIPAVASGALSFYINYNGFANSILKRKMIGSILLLITGVIAVIIGKTELTDAGRIAGPADTIASFLKYNPRFSIYSLFTLINMGIVTFIAANGGKITWPQDKK</sequence>
<gene>
    <name evidence="3" type="ORF">H9804_03570</name>
</gene>
<dbReference type="Gene3D" id="3.10.120.10">
    <property type="entry name" value="Cytochrome b5-like heme/steroid binding domain"/>
    <property type="match status" value="1"/>
</dbReference>
<keyword evidence="1" id="KW-0812">Transmembrane</keyword>
<dbReference type="InterPro" id="IPR036400">
    <property type="entry name" value="Cyt_B5-like_heme/steroid_sf"/>
</dbReference>
<dbReference type="SUPFAM" id="SSF55856">
    <property type="entry name" value="Cytochrome b5-like heme/steroid binding domain"/>
    <property type="match status" value="1"/>
</dbReference>
<reference evidence="3" key="2">
    <citation type="submission" date="2021-04" db="EMBL/GenBank/DDBJ databases">
        <authorList>
            <person name="Gilroy R."/>
        </authorList>
    </citation>
    <scope>NUCLEOTIDE SEQUENCE</scope>
    <source>
        <strain evidence="3">ChiW4-1371</strain>
    </source>
</reference>
<evidence type="ECO:0000313" key="4">
    <source>
        <dbReference type="Proteomes" id="UP000824176"/>
    </source>
</evidence>
<organism evidence="3 4">
    <name type="scientific">Candidatus Mucispirillum faecigallinarum</name>
    <dbReference type="NCBI Taxonomy" id="2838699"/>
    <lineage>
        <taxon>Bacteria</taxon>
        <taxon>Pseudomonadati</taxon>
        <taxon>Deferribacterota</taxon>
        <taxon>Deferribacteres</taxon>
        <taxon>Deferribacterales</taxon>
        <taxon>Mucispirillaceae</taxon>
        <taxon>Mucispirillum</taxon>
    </lineage>
</organism>
<protein>
    <recommendedName>
        <fullName evidence="2">Cytochrome b5 heme-binding domain-containing protein</fullName>
    </recommendedName>
</protein>
<feature type="transmembrane region" description="Helical" evidence="1">
    <location>
        <begin position="231"/>
        <end position="252"/>
    </location>
</feature>
<name>A0A9D2KBD5_9BACT</name>
<dbReference type="Proteomes" id="UP000824176">
    <property type="component" value="Unassembled WGS sequence"/>
</dbReference>
<feature type="domain" description="Cytochrome b5 heme-binding" evidence="2">
    <location>
        <begin position="1"/>
        <end position="73"/>
    </location>
</feature>
<feature type="transmembrane region" description="Helical" evidence="1">
    <location>
        <begin position="187"/>
        <end position="204"/>
    </location>
</feature>
<dbReference type="Pfam" id="PF00173">
    <property type="entry name" value="Cyt-b5"/>
    <property type="match status" value="1"/>
</dbReference>
<dbReference type="InterPro" id="IPR001199">
    <property type="entry name" value="Cyt_B5-like_heme/steroid-bd"/>
</dbReference>
<dbReference type="SMART" id="SM01117">
    <property type="entry name" value="Cyt-b5"/>
    <property type="match status" value="1"/>
</dbReference>
<keyword evidence="1" id="KW-0472">Membrane</keyword>
<comment type="caution">
    <text evidence="3">The sequence shown here is derived from an EMBL/GenBank/DDBJ whole genome shotgun (WGS) entry which is preliminary data.</text>
</comment>
<reference evidence="3" key="1">
    <citation type="journal article" date="2021" name="PeerJ">
        <title>Extensive microbial diversity within the chicken gut microbiome revealed by metagenomics and culture.</title>
        <authorList>
            <person name="Gilroy R."/>
            <person name="Ravi A."/>
            <person name="Getino M."/>
            <person name="Pursley I."/>
            <person name="Horton D.L."/>
            <person name="Alikhan N.F."/>
            <person name="Baker D."/>
            <person name="Gharbi K."/>
            <person name="Hall N."/>
            <person name="Watson M."/>
            <person name="Adriaenssens E.M."/>
            <person name="Foster-Nyarko E."/>
            <person name="Jarju S."/>
            <person name="Secka A."/>
            <person name="Antonio M."/>
            <person name="Oren A."/>
            <person name="Chaudhuri R.R."/>
            <person name="La Ragione R."/>
            <person name="Hildebrand F."/>
            <person name="Pallen M.J."/>
        </authorList>
    </citation>
    <scope>NUCLEOTIDE SEQUENCE</scope>
    <source>
        <strain evidence="3">ChiW4-1371</strain>
    </source>
</reference>